<dbReference type="EMBL" id="JANGAC010000004">
    <property type="protein sequence ID" value="MCQ4922896.1"/>
    <property type="molecule type" value="Genomic_DNA"/>
</dbReference>
<dbReference type="InterPro" id="IPR036217">
    <property type="entry name" value="MethylDNA_cys_MeTrfase_DNAb"/>
</dbReference>
<dbReference type="PANTHER" id="PTHR10815:SF12">
    <property type="entry name" value="METHYLATED-DNA--PROTEIN-CYSTEINE METHYLTRANSFERASE, INDUCIBLE"/>
    <property type="match status" value="1"/>
</dbReference>
<dbReference type="HAMAP" id="MF_00772">
    <property type="entry name" value="OGT"/>
    <property type="match status" value="1"/>
</dbReference>
<comment type="caution">
    <text evidence="11">The sequence shown here is derived from an EMBL/GenBank/DDBJ whole genome shotgun (WGS) entry which is preliminary data.</text>
</comment>
<dbReference type="CDD" id="cd06445">
    <property type="entry name" value="ATase"/>
    <property type="match status" value="1"/>
</dbReference>
<comment type="catalytic activity">
    <reaction evidence="7 8">
        <text>a 6-O-methyl-2'-deoxyguanosine in DNA + L-cysteinyl-[protein] = S-methyl-L-cysteinyl-[protein] + a 2'-deoxyguanosine in DNA</text>
        <dbReference type="Rhea" id="RHEA:24000"/>
        <dbReference type="Rhea" id="RHEA-COMP:10131"/>
        <dbReference type="Rhea" id="RHEA-COMP:10132"/>
        <dbReference type="Rhea" id="RHEA-COMP:11367"/>
        <dbReference type="Rhea" id="RHEA-COMP:11368"/>
        <dbReference type="ChEBI" id="CHEBI:29950"/>
        <dbReference type="ChEBI" id="CHEBI:82612"/>
        <dbReference type="ChEBI" id="CHEBI:85445"/>
        <dbReference type="ChEBI" id="CHEBI:85448"/>
        <dbReference type="EC" id="2.1.1.63"/>
    </reaction>
</comment>
<dbReference type="Gene3D" id="1.10.10.10">
    <property type="entry name" value="Winged helix-like DNA-binding domain superfamily/Winged helix DNA-binding domain"/>
    <property type="match status" value="1"/>
</dbReference>
<feature type="domain" description="Methylated-DNA-[protein]-cysteine S-methyltransferase DNA binding" evidence="9">
    <location>
        <begin position="80"/>
        <end position="158"/>
    </location>
</feature>
<keyword evidence="3 8" id="KW-0489">Methyltransferase</keyword>
<evidence type="ECO:0000256" key="6">
    <source>
        <dbReference type="ARBA" id="ARBA00023204"/>
    </source>
</evidence>
<dbReference type="Pfam" id="PF01035">
    <property type="entry name" value="DNA_binding_1"/>
    <property type="match status" value="1"/>
</dbReference>
<evidence type="ECO:0000313" key="11">
    <source>
        <dbReference type="EMBL" id="MCQ4922896.1"/>
    </source>
</evidence>
<comment type="catalytic activity">
    <reaction evidence="1 8">
        <text>a 4-O-methyl-thymidine in DNA + L-cysteinyl-[protein] = a thymidine in DNA + S-methyl-L-cysteinyl-[protein]</text>
        <dbReference type="Rhea" id="RHEA:53428"/>
        <dbReference type="Rhea" id="RHEA-COMP:10131"/>
        <dbReference type="Rhea" id="RHEA-COMP:10132"/>
        <dbReference type="Rhea" id="RHEA-COMP:13555"/>
        <dbReference type="Rhea" id="RHEA-COMP:13556"/>
        <dbReference type="ChEBI" id="CHEBI:29950"/>
        <dbReference type="ChEBI" id="CHEBI:82612"/>
        <dbReference type="ChEBI" id="CHEBI:137386"/>
        <dbReference type="ChEBI" id="CHEBI:137387"/>
        <dbReference type="EC" id="2.1.1.63"/>
    </reaction>
</comment>
<evidence type="ECO:0000256" key="1">
    <source>
        <dbReference type="ARBA" id="ARBA00001286"/>
    </source>
</evidence>
<dbReference type="SUPFAM" id="SSF53155">
    <property type="entry name" value="Methylated DNA-protein cysteine methyltransferase domain"/>
    <property type="match status" value="1"/>
</dbReference>
<keyword evidence="4 8" id="KW-0808">Transferase</keyword>
<evidence type="ECO:0000256" key="8">
    <source>
        <dbReference type="HAMAP-Rule" id="MF_00772"/>
    </source>
</evidence>
<sequence>MSPKYYSFESPIGKLTVYFTEKGIIALSFQEEDNLKYIERYYDAPIQVDEKDYNYHEEIIKYLKGELKEFTMPISFKGTSFQESVWKELLNIPYGETRTYKELAEKIGCPKGPRAVGGALNKNPIAIIVPCHRVIGSNGNLVGFASGVELKDKLLKLEMNNTI</sequence>
<protein>
    <recommendedName>
        <fullName evidence="8">Methylated-DNA--protein-cysteine methyltransferase</fullName>
        <ecNumber evidence="8">2.1.1.63</ecNumber>
    </recommendedName>
    <alternativeName>
        <fullName evidence="8">6-O-methylguanine-DNA methyltransferase</fullName>
        <shortName evidence="8">MGMT</shortName>
    </alternativeName>
    <alternativeName>
        <fullName evidence="8">O-6-methylguanine-DNA-alkyltransferase</fullName>
    </alternativeName>
</protein>
<keyword evidence="5 8" id="KW-0227">DNA damage</keyword>
<dbReference type="InterPro" id="IPR036388">
    <property type="entry name" value="WH-like_DNA-bd_sf"/>
</dbReference>
<evidence type="ECO:0000256" key="4">
    <source>
        <dbReference type="ARBA" id="ARBA00022679"/>
    </source>
</evidence>
<comment type="subcellular location">
    <subcellularLocation>
        <location evidence="8">Cytoplasm</location>
    </subcellularLocation>
</comment>
<evidence type="ECO:0000256" key="2">
    <source>
        <dbReference type="ARBA" id="ARBA00022490"/>
    </source>
</evidence>
<dbReference type="SUPFAM" id="SSF46767">
    <property type="entry name" value="Methylated DNA-protein cysteine methyltransferase, C-terminal domain"/>
    <property type="match status" value="1"/>
</dbReference>
<dbReference type="EC" id="2.1.1.63" evidence="8"/>
<dbReference type="InterPro" id="IPR023546">
    <property type="entry name" value="MGMT"/>
</dbReference>
<comment type="function">
    <text evidence="8">Involved in the cellular defense against the biological effects of O6-methylguanine (O6-MeG) and O4-methylthymine (O4-MeT) in DNA. Repairs the methylated nucleobase in DNA by stoichiometrically transferring the methyl group to a cysteine residue in the enzyme. This is a suicide reaction: the enzyme is irreversibly inactivated.</text>
</comment>
<name>A0ABT1S8U5_9FIRM</name>
<dbReference type="Gene3D" id="3.30.160.70">
    <property type="entry name" value="Methylated DNA-protein cysteine methyltransferase domain"/>
    <property type="match status" value="1"/>
</dbReference>
<dbReference type="InterPro" id="IPR014048">
    <property type="entry name" value="MethylDNA_cys_MeTrfase_DNA-bd"/>
</dbReference>
<dbReference type="NCBIfam" id="TIGR00589">
    <property type="entry name" value="ogt"/>
    <property type="match status" value="1"/>
</dbReference>
<dbReference type="PROSITE" id="PS00374">
    <property type="entry name" value="MGMT"/>
    <property type="match status" value="1"/>
</dbReference>
<dbReference type="PANTHER" id="PTHR10815">
    <property type="entry name" value="METHYLATED-DNA--PROTEIN-CYSTEINE METHYLTRANSFERASE"/>
    <property type="match status" value="1"/>
</dbReference>
<dbReference type="RefSeq" id="WP_256310983.1">
    <property type="nucleotide sequence ID" value="NZ_JANGAC010000004.1"/>
</dbReference>
<dbReference type="Proteomes" id="UP001524478">
    <property type="component" value="Unassembled WGS sequence"/>
</dbReference>
<evidence type="ECO:0000256" key="3">
    <source>
        <dbReference type="ARBA" id="ARBA00022603"/>
    </source>
</evidence>
<evidence type="ECO:0000313" key="12">
    <source>
        <dbReference type="Proteomes" id="UP001524478"/>
    </source>
</evidence>
<feature type="active site" description="Nucleophile; methyl group acceptor" evidence="8">
    <location>
        <position position="131"/>
    </location>
</feature>
<evidence type="ECO:0000259" key="9">
    <source>
        <dbReference type="Pfam" id="PF01035"/>
    </source>
</evidence>
<dbReference type="InterPro" id="IPR001497">
    <property type="entry name" value="MethylDNA_cys_MeTrfase_AS"/>
</dbReference>
<reference evidence="11 12" key="1">
    <citation type="submission" date="2022-06" db="EMBL/GenBank/DDBJ databases">
        <title>Isolation of gut microbiota from human fecal samples.</title>
        <authorList>
            <person name="Pamer E.G."/>
            <person name="Barat B."/>
            <person name="Waligurski E."/>
            <person name="Medina S."/>
            <person name="Paddock L."/>
            <person name="Mostad J."/>
        </authorList>
    </citation>
    <scope>NUCLEOTIDE SEQUENCE [LARGE SCALE GENOMIC DNA]</scope>
    <source>
        <strain evidence="11 12">DFI.7.95</strain>
    </source>
</reference>
<comment type="miscellaneous">
    <text evidence="8">This enzyme catalyzes only one turnover and therefore is not strictly catalytic. According to one definition, an enzyme is a biocatalyst that acts repeatedly and over many reaction cycles.</text>
</comment>
<evidence type="ECO:0000256" key="7">
    <source>
        <dbReference type="ARBA" id="ARBA00049348"/>
    </source>
</evidence>
<dbReference type="GO" id="GO:0003908">
    <property type="term" value="F:methylated-DNA-[protein]-cysteine S-methyltransferase activity"/>
    <property type="evidence" value="ECO:0007669"/>
    <property type="project" value="UniProtKB-EC"/>
</dbReference>
<gene>
    <name evidence="11" type="ORF">NE686_07365</name>
</gene>
<evidence type="ECO:0000256" key="5">
    <source>
        <dbReference type="ARBA" id="ARBA00022763"/>
    </source>
</evidence>
<dbReference type="InterPro" id="IPR036631">
    <property type="entry name" value="MGMT_N_sf"/>
</dbReference>
<comment type="similarity">
    <text evidence="8">Belongs to the MGMT family.</text>
</comment>
<evidence type="ECO:0000259" key="10">
    <source>
        <dbReference type="Pfam" id="PF02870"/>
    </source>
</evidence>
<organism evidence="11 12">
    <name type="scientific">Tissierella carlieri</name>
    <dbReference type="NCBI Taxonomy" id="689904"/>
    <lineage>
        <taxon>Bacteria</taxon>
        <taxon>Bacillati</taxon>
        <taxon>Bacillota</taxon>
        <taxon>Tissierellia</taxon>
        <taxon>Tissierellales</taxon>
        <taxon>Tissierellaceae</taxon>
        <taxon>Tissierella</taxon>
    </lineage>
</organism>
<dbReference type="InterPro" id="IPR008332">
    <property type="entry name" value="MethylG_MeTrfase_N"/>
</dbReference>
<feature type="domain" description="Methylguanine DNA methyltransferase ribonuclease-like" evidence="10">
    <location>
        <begin position="5"/>
        <end position="75"/>
    </location>
</feature>
<proteinExistence type="inferred from homology"/>
<dbReference type="Pfam" id="PF02870">
    <property type="entry name" value="Methyltransf_1N"/>
    <property type="match status" value="1"/>
</dbReference>
<dbReference type="GO" id="GO:0032259">
    <property type="term" value="P:methylation"/>
    <property type="evidence" value="ECO:0007669"/>
    <property type="project" value="UniProtKB-KW"/>
</dbReference>
<accession>A0ABT1S8U5</accession>
<keyword evidence="12" id="KW-1185">Reference proteome</keyword>
<keyword evidence="6 8" id="KW-0234">DNA repair</keyword>
<keyword evidence="2 8" id="KW-0963">Cytoplasm</keyword>